<dbReference type="EMBL" id="BTGU01000007">
    <property type="protein sequence ID" value="GMN37367.1"/>
    <property type="molecule type" value="Genomic_DNA"/>
</dbReference>
<proteinExistence type="predicted"/>
<comment type="caution">
    <text evidence="1">The sequence shown here is derived from an EMBL/GenBank/DDBJ whole genome shotgun (WGS) entry which is preliminary data.</text>
</comment>
<evidence type="ECO:0000313" key="1">
    <source>
        <dbReference type="EMBL" id="GMN37367.1"/>
    </source>
</evidence>
<name>A0AA87ZNJ3_FICCA</name>
<reference evidence="1" key="1">
    <citation type="submission" date="2023-07" db="EMBL/GenBank/DDBJ databases">
        <title>draft genome sequence of fig (Ficus carica).</title>
        <authorList>
            <person name="Takahashi T."/>
            <person name="Nishimura K."/>
        </authorList>
    </citation>
    <scope>NUCLEOTIDE SEQUENCE</scope>
</reference>
<sequence length="57" mass="6418">MRRSGVTGDGRCRESIVTSFAEDGSRRQKTAKISLGNLTEFNGKNYNCQHLKRLRSS</sequence>
<protein>
    <submittedName>
        <fullName evidence="1">Uncharacterized protein</fullName>
    </submittedName>
</protein>
<evidence type="ECO:0000313" key="2">
    <source>
        <dbReference type="Proteomes" id="UP001187192"/>
    </source>
</evidence>
<gene>
    <name evidence="1" type="ORF">TIFTF001_006747</name>
</gene>
<dbReference type="Proteomes" id="UP001187192">
    <property type="component" value="Unassembled WGS sequence"/>
</dbReference>
<keyword evidence="2" id="KW-1185">Reference proteome</keyword>
<organism evidence="1 2">
    <name type="scientific">Ficus carica</name>
    <name type="common">Common fig</name>
    <dbReference type="NCBI Taxonomy" id="3494"/>
    <lineage>
        <taxon>Eukaryota</taxon>
        <taxon>Viridiplantae</taxon>
        <taxon>Streptophyta</taxon>
        <taxon>Embryophyta</taxon>
        <taxon>Tracheophyta</taxon>
        <taxon>Spermatophyta</taxon>
        <taxon>Magnoliopsida</taxon>
        <taxon>eudicotyledons</taxon>
        <taxon>Gunneridae</taxon>
        <taxon>Pentapetalae</taxon>
        <taxon>rosids</taxon>
        <taxon>fabids</taxon>
        <taxon>Rosales</taxon>
        <taxon>Moraceae</taxon>
        <taxon>Ficeae</taxon>
        <taxon>Ficus</taxon>
    </lineage>
</organism>
<accession>A0AA87ZNJ3</accession>
<dbReference type="AlphaFoldDB" id="A0AA87ZNJ3"/>